<comment type="caution">
    <text evidence="2">The sequence shown here is derived from an EMBL/GenBank/DDBJ whole genome shotgun (WGS) entry which is preliminary data.</text>
</comment>
<gene>
    <name evidence="2" type="ORF">J8H85_01015</name>
</gene>
<evidence type="ECO:0000313" key="2">
    <source>
        <dbReference type="EMBL" id="MBP0902393.1"/>
    </source>
</evidence>
<evidence type="ECO:0000313" key="3">
    <source>
        <dbReference type="Proteomes" id="UP000670776"/>
    </source>
</evidence>
<protein>
    <recommendedName>
        <fullName evidence="4">Sugar transferase</fullName>
    </recommendedName>
</protein>
<sequence length="73" mass="8725">MENEIKKKITNGLKLNNKHLFLIFLLSPLLTVLILVAIPFGALIFLFKSYWDFRKEFRIIKQKHLRTINQLKL</sequence>
<evidence type="ECO:0008006" key="4">
    <source>
        <dbReference type="Google" id="ProtNLM"/>
    </source>
</evidence>
<keyword evidence="3" id="KW-1185">Reference proteome</keyword>
<name>A0ABS4BP69_9FLAO</name>
<proteinExistence type="predicted"/>
<dbReference type="RefSeq" id="WP_209651773.1">
    <property type="nucleotide sequence ID" value="NZ_JAGJCB010000001.1"/>
</dbReference>
<reference evidence="2 3" key="1">
    <citation type="submission" date="2021-04" db="EMBL/GenBank/DDBJ databases">
        <title>Mariniflexile gromovii gen. nov., sp. nov., a gliding bacterium isolated from the sea urchin Strongylocentrotus intermedius.</title>
        <authorList>
            <person name="Ko S."/>
            <person name="Le V."/>
            <person name="Ahn C.-Y."/>
            <person name="Oh H.-M."/>
        </authorList>
    </citation>
    <scope>NUCLEOTIDE SEQUENCE [LARGE SCALE GENOMIC DNA]</scope>
    <source>
        <strain evidence="2 3">KCTC 12570</strain>
    </source>
</reference>
<organism evidence="2 3">
    <name type="scientific">Mariniflexile gromovii</name>
    <dbReference type="NCBI Taxonomy" id="362523"/>
    <lineage>
        <taxon>Bacteria</taxon>
        <taxon>Pseudomonadati</taxon>
        <taxon>Bacteroidota</taxon>
        <taxon>Flavobacteriia</taxon>
        <taxon>Flavobacteriales</taxon>
        <taxon>Flavobacteriaceae</taxon>
        <taxon>Mariniflexile</taxon>
    </lineage>
</organism>
<feature type="transmembrane region" description="Helical" evidence="1">
    <location>
        <begin position="20"/>
        <end position="47"/>
    </location>
</feature>
<dbReference type="EMBL" id="JAGJCB010000001">
    <property type="protein sequence ID" value="MBP0902393.1"/>
    <property type="molecule type" value="Genomic_DNA"/>
</dbReference>
<evidence type="ECO:0000256" key="1">
    <source>
        <dbReference type="SAM" id="Phobius"/>
    </source>
</evidence>
<dbReference type="Proteomes" id="UP000670776">
    <property type="component" value="Unassembled WGS sequence"/>
</dbReference>
<keyword evidence="1" id="KW-0812">Transmembrane</keyword>
<keyword evidence="1" id="KW-1133">Transmembrane helix</keyword>
<accession>A0ABS4BP69</accession>
<keyword evidence="1" id="KW-0472">Membrane</keyword>